<dbReference type="OrthoDB" id="551688at2759"/>
<accession>A0A835YFU0</accession>
<feature type="compositionally biased region" description="Low complexity" evidence="1">
    <location>
        <begin position="202"/>
        <end position="217"/>
    </location>
</feature>
<feature type="region of interest" description="Disordered" evidence="1">
    <location>
        <begin position="412"/>
        <end position="436"/>
    </location>
</feature>
<gene>
    <name evidence="2" type="ORF">HYH03_000266</name>
</gene>
<feature type="compositionally biased region" description="Polar residues" evidence="1">
    <location>
        <begin position="113"/>
        <end position="127"/>
    </location>
</feature>
<feature type="compositionally biased region" description="Basic and acidic residues" evidence="1">
    <location>
        <begin position="413"/>
        <end position="427"/>
    </location>
</feature>
<dbReference type="EMBL" id="JAEHOE010000001">
    <property type="protein sequence ID" value="KAG2501766.1"/>
    <property type="molecule type" value="Genomic_DNA"/>
</dbReference>
<feature type="compositionally biased region" description="Polar residues" evidence="1">
    <location>
        <begin position="254"/>
        <end position="263"/>
    </location>
</feature>
<name>A0A835YFU0_9CHLO</name>
<evidence type="ECO:0000313" key="2">
    <source>
        <dbReference type="EMBL" id="KAG2501766.1"/>
    </source>
</evidence>
<evidence type="ECO:0000313" key="3">
    <source>
        <dbReference type="Proteomes" id="UP000612055"/>
    </source>
</evidence>
<feature type="compositionally biased region" description="Basic and acidic residues" evidence="1">
    <location>
        <begin position="36"/>
        <end position="45"/>
    </location>
</feature>
<comment type="caution">
    <text evidence="2">The sequence shown here is derived from an EMBL/GenBank/DDBJ whole genome shotgun (WGS) entry which is preliminary data.</text>
</comment>
<sequence length="436" mass="43924">MSKEVSRILLSTSATTLVKGPARARSNTAALSADGEAQRDGRTSPHELTAPGGATDAGASLIPGRSNSAFHLGPAMSGALTGMPSAGSPVASLASPQGAPGSRLFPNNVRAASGQNSLSPSAANSRRQLGLTGDGSPVYTTHSYAGHSASGGLGDDGDGRLPAISTRSPAGTGGQGRAGSPGGLQSPTISSPGGLGGGNGVSLPCIGSPSSSSPASPRHSDTGPVVVAYAHRPMPNSKSRISRFPHKTADGDSPGTNGSSPTGKGSADTADAHSGFMKGLRRFFGIGGEAAAAAAAAEAAAAKRREEEALARRAGDDLDLSGLDDGMGLGVQRSAASVAVLTAKHAAEQQRVRRLKSSMAAGDDGGGEDLPQRSVLAGKSFTQKALEDPKNPAFRTAQKLARVQAGLSYLEDPNWREKAIQQNRMERPTPMGDGWK</sequence>
<feature type="compositionally biased region" description="Gly residues" evidence="1">
    <location>
        <begin position="171"/>
        <end position="182"/>
    </location>
</feature>
<feature type="region of interest" description="Disordered" evidence="1">
    <location>
        <begin position="19"/>
        <end position="273"/>
    </location>
</feature>
<proteinExistence type="predicted"/>
<protein>
    <submittedName>
        <fullName evidence="2">Uncharacterized protein</fullName>
    </submittedName>
</protein>
<dbReference type="Proteomes" id="UP000612055">
    <property type="component" value="Unassembled WGS sequence"/>
</dbReference>
<dbReference type="AlphaFoldDB" id="A0A835YFU0"/>
<reference evidence="2" key="1">
    <citation type="journal article" date="2020" name="bioRxiv">
        <title>Comparative genomics of Chlamydomonas.</title>
        <authorList>
            <person name="Craig R.J."/>
            <person name="Hasan A.R."/>
            <person name="Ness R.W."/>
            <person name="Keightley P.D."/>
        </authorList>
    </citation>
    <scope>NUCLEOTIDE SEQUENCE</scope>
    <source>
        <strain evidence="2">CCAP 11/70</strain>
    </source>
</reference>
<feature type="region of interest" description="Disordered" evidence="1">
    <location>
        <begin position="347"/>
        <end position="393"/>
    </location>
</feature>
<organism evidence="2 3">
    <name type="scientific">Edaphochlamys debaryana</name>
    <dbReference type="NCBI Taxonomy" id="47281"/>
    <lineage>
        <taxon>Eukaryota</taxon>
        <taxon>Viridiplantae</taxon>
        <taxon>Chlorophyta</taxon>
        <taxon>core chlorophytes</taxon>
        <taxon>Chlorophyceae</taxon>
        <taxon>CS clade</taxon>
        <taxon>Chlamydomonadales</taxon>
        <taxon>Chlamydomonadales incertae sedis</taxon>
        <taxon>Edaphochlamys</taxon>
    </lineage>
</organism>
<keyword evidence="3" id="KW-1185">Reference proteome</keyword>
<evidence type="ECO:0000256" key="1">
    <source>
        <dbReference type="SAM" id="MobiDB-lite"/>
    </source>
</evidence>